<sequence>MESSYPDLQMDYSFFEAQTDTSFFETHRNLFSETEYAEARKDMDKQEHYDMLSIVRTSKGKYVPLAIYQKITGDYRTVPGAVPPKPVINIPVVNSPENSVNMAKTTRKAKGKGRPAKSRQKSKKRSTSEEPSASSSAAINELINGLFYVSPHVIDRLRNSNNPKTTVNVPDGRSIATNRRVNCPAPMVSRDTNIDTARAPQEPQWDNNLYAESQQQQDFGSSSASSSSSTSTRQQQVQGPSAFESESVPWTTAKQHENKDKKGKAKQKETTPGASVGHDPEAKNGFDAPIEIYNLQDQWSGDIQSQYHRYATLQTTDSHEIPKSNSVPWTTAEHQENKDRKGKGKAKETTTSPWIENATGAKNSFDAPVETYYPEGRWRQGTQYEYHPQPQAFGSENTVESTPWIASEQRENNAWKETETTRTAWVEDLAEDEVISDAPAEEYHPQVSWQNTTQSQYEYRPQPQEIGDQDVIMHQDYPMYQEDVYNPECTPNTECAPPPKFAPIPQAAPISETPIFAAPQHTATLMPEAPHSNEPPTSFIAPTADCDVEMESVEASEPIPWTLPTWQSVREERAPAPVPVPPIIPQAFPEPSVCYEPVFIPKQQAIQAKVRIAYHVFLS</sequence>
<protein>
    <submittedName>
        <fullName evidence="2">Uncharacterized protein</fullName>
    </submittedName>
</protein>
<feature type="region of interest" description="Disordered" evidence="1">
    <location>
        <begin position="314"/>
        <end position="360"/>
    </location>
</feature>
<organism evidence="2 3">
    <name type="scientific">Pholiota conissans</name>
    <dbReference type="NCBI Taxonomy" id="109636"/>
    <lineage>
        <taxon>Eukaryota</taxon>
        <taxon>Fungi</taxon>
        <taxon>Dikarya</taxon>
        <taxon>Basidiomycota</taxon>
        <taxon>Agaricomycotina</taxon>
        <taxon>Agaricomycetes</taxon>
        <taxon>Agaricomycetidae</taxon>
        <taxon>Agaricales</taxon>
        <taxon>Agaricineae</taxon>
        <taxon>Strophariaceae</taxon>
        <taxon>Pholiota</taxon>
    </lineage>
</organism>
<feature type="region of interest" description="Disordered" evidence="1">
    <location>
        <begin position="98"/>
        <end position="136"/>
    </location>
</feature>
<dbReference type="Proteomes" id="UP000807469">
    <property type="component" value="Unassembled WGS sequence"/>
</dbReference>
<evidence type="ECO:0000313" key="2">
    <source>
        <dbReference type="EMBL" id="KAF9485019.1"/>
    </source>
</evidence>
<gene>
    <name evidence="2" type="ORF">BDN70DRAFT_705629</name>
</gene>
<dbReference type="AlphaFoldDB" id="A0A9P6D5Y4"/>
<name>A0A9P6D5Y4_9AGAR</name>
<reference evidence="2" key="1">
    <citation type="submission" date="2020-11" db="EMBL/GenBank/DDBJ databases">
        <authorList>
            <consortium name="DOE Joint Genome Institute"/>
            <person name="Ahrendt S."/>
            <person name="Riley R."/>
            <person name="Andreopoulos W."/>
            <person name="Labutti K."/>
            <person name="Pangilinan J."/>
            <person name="Ruiz-Duenas F.J."/>
            <person name="Barrasa J.M."/>
            <person name="Sanchez-Garcia M."/>
            <person name="Camarero S."/>
            <person name="Miyauchi S."/>
            <person name="Serrano A."/>
            <person name="Linde D."/>
            <person name="Babiker R."/>
            <person name="Drula E."/>
            <person name="Ayuso-Fernandez I."/>
            <person name="Pacheco R."/>
            <person name="Padilla G."/>
            <person name="Ferreira P."/>
            <person name="Barriuso J."/>
            <person name="Kellner H."/>
            <person name="Castanera R."/>
            <person name="Alfaro M."/>
            <person name="Ramirez L."/>
            <person name="Pisabarro A.G."/>
            <person name="Kuo A."/>
            <person name="Tritt A."/>
            <person name="Lipzen A."/>
            <person name="He G."/>
            <person name="Yan M."/>
            <person name="Ng V."/>
            <person name="Cullen D."/>
            <person name="Martin F."/>
            <person name="Rosso M.-N."/>
            <person name="Henrissat B."/>
            <person name="Hibbett D."/>
            <person name="Martinez A.T."/>
            <person name="Grigoriev I.V."/>
        </authorList>
    </citation>
    <scope>NUCLEOTIDE SEQUENCE</scope>
    <source>
        <strain evidence="2">CIRM-BRFM 674</strain>
    </source>
</reference>
<dbReference type="EMBL" id="MU155138">
    <property type="protein sequence ID" value="KAF9485019.1"/>
    <property type="molecule type" value="Genomic_DNA"/>
</dbReference>
<feature type="compositionally biased region" description="Low complexity" evidence="1">
    <location>
        <begin position="214"/>
        <end position="238"/>
    </location>
</feature>
<evidence type="ECO:0000313" key="3">
    <source>
        <dbReference type="Proteomes" id="UP000807469"/>
    </source>
</evidence>
<feature type="region of interest" description="Disordered" evidence="1">
    <location>
        <begin position="157"/>
        <end position="199"/>
    </location>
</feature>
<keyword evidence="3" id="KW-1185">Reference proteome</keyword>
<feature type="region of interest" description="Disordered" evidence="1">
    <location>
        <begin position="214"/>
        <end position="285"/>
    </location>
</feature>
<feature type="compositionally biased region" description="Polar residues" evidence="1">
    <location>
        <begin position="159"/>
        <end position="168"/>
    </location>
</feature>
<proteinExistence type="predicted"/>
<feature type="compositionally biased region" description="Basic residues" evidence="1">
    <location>
        <begin position="105"/>
        <end position="125"/>
    </location>
</feature>
<comment type="caution">
    <text evidence="2">The sequence shown here is derived from an EMBL/GenBank/DDBJ whole genome shotgun (WGS) entry which is preliminary data.</text>
</comment>
<evidence type="ECO:0000256" key="1">
    <source>
        <dbReference type="SAM" id="MobiDB-lite"/>
    </source>
</evidence>
<accession>A0A9P6D5Y4</accession>